<proteinExistence type="predicted"/>
<dbReference type="RefSeq" id="WP_345530238.1">
    <property type="nucleotide sequence ID" value="NZ_BAABKN010000042.1"/>
</dbReference>
<feature type="region of interest" description="Disordered" evidence="3">
    <location>
        <begin position="219"/>
        <end position="244"/>
    </location>
</feature>
<protein>
    <submittedName>
        <fullName evidence="4">Uncharacterized protein</fullName>
    </submittedName>
</protein>
<feature type="region of interest" description="Disordered" evidence="3">
    <location>
        <begin position="1"/>
        <end position="161"/>
    </location>
</feature>
<evidence type="ECO:0000313" key="5">
    <source>
        <dbReference type="Proteomes" id="UP001499882"/>
    </source>
</evidence>
<reference evidence="5" key="1">
    <citation type="journal article" date="2019" name="Int. J. Syst. Evol. Microbiol.">
        <title>The Global Catalogue of Microorganisms (GCM) 10K type strain sequencing project: providing services to taxonomists for standard genome sequencing and annotation.</title>
        <authorList>
            <consortium name="The Broad Institute Genomics Platform"/>
            <consortium name="The Broad Institute Genome Sequencing Center for Infectious Disease"/>
            <person name="Wu L."/>
            <person name="Ma J."/>
        </authorList>
    </citation>
    <scope>NUCLEOTIDE SEQUENCE [LARGE SCALE GENOMIC DNA]</scope>
    <source>
        <strain evidence="5">JCM 18532</strain>
    </source>
</reference>
<dbReference type="Proteomes" id="UP001499882">
    <property type="component" value="Unassembled WGS sequence"/>
</dbReference>
<comment type="subcellular location">
    <subcellularLocation>
        <location evidence="1">Cytoplasm</location>
    </subcellularLocation>
</comment>
<dbReference type="PANTHER" id="PTHR31250:SF27">
    <property type="entry name" value="IQ DOMAIN-CONTAINING PROTEIN IQM5"/>
    <property type="match status" value="1"/>
</dbReference>
<sequence length="586" mass="64654">MAKNLLKKLTSKKKSTSKSERKDSSSPAPTNPVPLPVIGRHRTTSGAPQRPRSSITIGANRTPQPPPLTTLQKWSPGTKSGSPAPGPALIGRGRGSSAPEVRAEDEKAPYTANYSYTSPGASLFEDDKDSGPYNNEVGNAPYKVTEFDPEDDKDSGPYNNVAYSSTEQLRQMVEDEKDGGPYNNIKYGTQEDLDAMLEADDDSDYRSEDDELLYQNVDEAPEQEQEQEEVAPPPTRTTASKETPAVRAHRAWLVAQLSKDYEHERNVQRADLAKAAGGLARDIKLWWELIDELELVDQSDPEELADALDYAPNNHPIRALTTVAEALEMARKMHAIKLETARRQELPVTEEGELGDISGRLVKYDDEAAQERSLVLVGGNRLFRNDDKKTPVDTLQSSTFHSGLGAEIFVVGMGNDIHMASHKIGKFHHSSLLGGATVSMAGEMQVTDGKIDWVSNKSGHYSPTVVQLQQFLHHLGKDVPLTFPVLGWGVPKGVTAQQLVDGVDENGQLQQKKSHNYQKTQAMLTAWKDLVGKDAMKKVLKAKGWKLDKWNGEWEVEDANYQAVPPESVRQAMKEAFPDKKPVGEK</sequence>
<evidence type="ECO:0000256" key="1">
    <source>
        <dbReference type="ARBA" id="ARBA00004496"/>
    </source>
</evidence>
<keyword evidence="5" id="KW-1185">Reference proteome</keyword>
<feature type="compositionally biased region" description="Polar residues" evidence="3">
    <location>
        <begin position="44"/>
        <end position="61"/>
    </location>
</feature>
<evidence type="ECO:0000313" key="4">
    <source>
        <dbReference type="EMBL" id="GAA4760644.1"/>
    </source>
</evidence>
<gene>
    <name evidence="4" type="ORF">GCM10023350_53740</name>
</gene>
<comment type="caution">
    <text evidence="4">The sequence shown here is derived from an EMBL/GenBank/DDBJ whole genome shotgun (WGS) entry which is preliminary data.</text>
</comment>
<keyword evidence="2" id="KW-0963">Cytoplasm</keyword>
<name>A0ABP8ZML8_9ACTN</name>
<feature type="compositionally biased region" description="Acidic residues" evidence="3">
    <location>
        <begin position="219"/>
        <end position="229"/>
    </location>
</feature>
<accession>A0ABP8ZML8</accession>
<dbReference type="EMBL" id="BAABKN010000042">
    <property type="protein sequence ID" value="GAA4760644.1"/>
    <property type="molecule type" value="Genomic_DNA"/>
</dbReference>
<feature type="compositionally biased region" description="Basic residues" evidence="3">
    <location>
        <begin position="1"/>
        <end position="16"/>
    </location>
</feature>
<organism evidence="4 5">
    <name type="scientific">Nocardioides endophyticus</name>
    <dbReference type="NCBI Taxonomy" id="1353775"/>
    <lineage>
        <taxon>Bacteria</taxon>
        <taxon>Bacillati</taxon>
        <taxon>Actinomycetota</taxon>
        <taxon>Actinomycetes</taxon>
        <taxon>Propionibacteriales</taxon>
        <taxon>Nocardioidaceae</taxon>
        <taxon>Nocardioides</taxon>
    </lineage>
</organism>
<evidence type="ECO:0000256" key="3">
    <source>
        <dbReference type="SAM" id="MobiDB-lite"/>
    </source>
</evidence>
<dbReference type="PANTHER" id="PTHR31250">
    <property type="entry name" value="IQ DOMAIN-CONTAINING PROTEIN IQM3"/>
    <property type="match status" value="1"/>
</dbReference>
<dbReference type="InterPro" id="IPR044159">
    <property type="entry name" value="IQM"/>
</dbReference>
<evidence type="ECO:0000256" key="2">
    <source>
        <dbReference type="ARBA" id="ARBA00022490"/>
    </source>
</evidence>